<proteinExistence type="predicted"/>
<evidence type="ECO:0000313" key="2">
    <source>
        <dbReference type="EMBL" id="GAA5801917.1"/>
    </source>
</evidence>
<comment type="caution">
    <text evidence="2">The sequence shown here is derived from an EMBL/GenBank/DDBJ whole genome shotgun (WGS) entry which is preliminary data.</text>
</comment>
<name>A0ABP9Y4K4_9FUNG</name>
<feature type="transmembrane region" description="Helical" evidence="1">
    <location>
        <begin position="84"/>
        <end position="105"/>
    </location>
</feature>
<dbReference type="Proteomes" id="UP001476247">
    <property type="component" value="Unassembled WGS sequence"/>
</dbReference>
<gene>
    <name evidence="2" type="ORF">HPULCUR_007375</name>
</gene>
<feature type="transmembrane region" description="Helical" evidence="1">
    <location>
        <begin position="12"/>
        <end position="33"/>
    </location>
</feature>
<organism evidence="2 3">
    <name type="scientific">Helicostylum pulchrum</name>
    <dbReference type="NCBI Taxonomy" id="562976"/>
    <lineage>
        <taxon>Eukaryota</taxon>
        <taxon>Fungi</taxon>
        <taxon>Fungi incertae sedis</taxon>
        <taxon>Mucoromycota</taxon>
        <taxon>Mucoromycotina</taxon>
        <taxon>Mucoromycetes</taxon>
        <taxon>Mucorales</taxon>
        <taxon>Mucorineae</taxon>
        <taxon>Mucoraceae</taxon>
        <taxon>Helicostylum</taxon>
    </lineage>
</organism>
<reference evidence="2 3" key="1">
    <citation type="submission" date="2024-04" db="EMBL/GenBank/DDBJ databases">
        <title>genome sequences of Mucor flavus KT1a and Helicostylum pulchrum KT1b strains isolation_sourced from the surface of a dry-aged beef.</title>
        <authorList>
            <person name="Toyotome T."/>
            <person name="Hosono M."/>
            <person name="Torimaru M."/>
            <person name="Fukuda K."/>
            <person name="Mikami N."/>
        </authorList>
    </citation>
    <scope>NUCLEOTIDE SEQUENCE [LARGE SCALE GENOMIC DNA]</scope>
    <source>
        <strain evidence="2 3">KT1b</strain>
    </source>
</reference>
<dbReference type="EMBL" id="BAABUJ010000020">
    <property type="protein sequence ID" value="GAA5801917.1"/>
    <property type="molecule type" value="Genomic_DNA"/>
</dbReference>
<protein>
    <submittedName>
        <fullName evidence="2">Uncharacterized protein</fullName>
    </submittedName>
</protein>
<keyword evidence="3" id="KW-1185">Reference proteome</keyword>
<accession>A0ABP9Y4K4</accession>
<evidence type="ECO:0000313" key="3">
    <source>
        <dbReference type="Proteomes" id="UP001476247"/>
    </source>
</evidence>
<feature type="transmembrane region" description="Helical" evidence="1">
    <location>
        <begin position="209"/>
        <end position="230"/>
    </location>
</feature>
<feature type="transmembrane region" description="Helical" evidence="1">
    <location>
        <begin position="117"/>
        <end position="142"/>
    </location>
</feature>
<feature type="transmembrane region" description="Helical" evidence="1">
    <location>
        <begin position="236"/>
        <end position="262"/>
    </location>
</feature>
<feature type="transmembrane region" description="Helical" evidence="1">
    <location>
        <begin position="178"/>
        <end position="197"/>
    </location>
</feature>
<sequence>MSLIILYREYPTWPIAPVVVFSLTAAAVLFSIFRGSTYRTLLVCSALIAVISQLLCAILILVDFNTIHNPFQLVLPYFHSLKPVYHLFEAIYGPFMFVPGLIAFGRISKKRNSKIGVLISYFGYVWTIAVIIVGLALMIYILTELPDGDDFFDTIFNSMSPLKINSTQLEVCFKMSDFTYFSVWALVVTSLIHHVTQFGALKGKARNSLIAYSTLNIIAVIFNTAVPFMLRKVSEYSQIIIAIVITLVFVHITSCIAILLAAQYGHLWDTDEIQVGPQDLDIEKSQVPDN</sequence>
<evidence type="ECO:0000256" key="1">
    <source>
        <dbReference type="SAM" id="Phobius"/>
    </source>
</evidence>
<keyword evidence="1" id="KW-1133">Transmembrane helix</keyword>
<feature type="transmembrane region" description="Helical" evidence="1">
    <location>
        <begin position="40"/>
        <end position="64"/>
    </location>
</feature>
<keyword evidence="1" id="KW-0812">Transmembrane</keyword>
<keyword evidence="1" id="KW-0472">Membrane</keyword>